<reference evidence="1" key="2">
    <citation type="submission" date="2019-01" db="EMBL/GenBank/DDBJ databases">
        <authorList>
            <consortium name="NCBI Pathogen Detection Project"/>
        </authorList>
    </citation>
    <scope>NUCLEOTIDE SEQUENCE</scope>
    <source>
        <strain evidence="1">BCW_3452</strain>
    </source>
</reference>
<reference evidence="1" key="1">
    <citation type="journal article" date="2018" name="Genome Biol.">
        <title>SKESA: strategic k-mer extension for scrupulous assemblies.</title>
        <authorList>
            <person name="Souvorov A."/>
            <person name="Agarwala R."/>
            <person name="Lipman D.J."/>
        </authorList>
    </citation>
    <scope>NUCLEOTIDE SEQUENCE</scope>
    <source>
        <strain evidence="1">BCW_3452</strain>
    </source>
</reference>
<comment type="caution">
    <text evidence="1">The sequence shown here is derived from an EMBL/GenBank/DDBJ whole genome shotgun (WGS) entry which is preliminary data.</text>
</comment>
<gene>
    <name evidence="1" type="ORF">I7730_24865</name>
</gene>
<dbReference type="AlphaFoldDB" id="A0A8H9N5C8"/>
<dbReference type="EMBL" id="DACRBY010000077">
    <property type="protein sequence ID" value="HAS8542986.1"/>
    <property type="molecule type" value="Genomic_DNA"/>
</dbReference>
<name>A0A8H9N5C8_VIBVL</name>
<dbReference type="Proteomes" id="UP000863257">
    <property type="component" value="Unassembled WGS sequence"/>
</dbReference>
<evidence type="ECO:0000313" key="1">
    <source>
        <dbReference type="EMBL" id="HAS8542986.1"/>
    </source>
</evidence>
<protein>
    <submittedName>
        <fullName evidence="1">Uncharacterized protein</fullName>
    </submittedName>
</protein>
<sequence length="85" mass="9949">MANCRGNCQADMQLGKESTSDLESVRFKTNRHDLQMKQPANIDMFYGLRKSRIWADNADLLRQLGRIAKGTKNRDRRIFKSLKYK</sequence>
<organism evidence="1">
    <name type="scientific">Vibrio vulnificus</name>
    <dbReference type="NCBI Taxonomy" id="672"/>
    <lineage>
        <taxon>Bacteria</taxon>
        <taxon>Pseudomonadati</taxon>
        <taxon>Pseudomonadota</taxon>
        <taxon>Gammaproteobacteria</taxon>
        <taxon>Vibrionales</taxon>
        <taxon>Vibrionaceae</taxon>
        <taxon>Vibrio</taxon>
    </lineage>
</organism>
<proteinExistence type="predicted"/>
<accession>A0A8H9N5C8</accession>